<proteinExistence type="predicted"/>
<dbReference type="InterPro" id="IPR006498">
    <property type="entry name" value="Tail_tube"/>
</dbReference>
<dbReference type="AlphaFoldDB" id="B8IDP3"/>
<sequence length="175" mass="19834">MAQDILIIEEVDVRREDDAEDTRVFTINKMGLPALKRKTSEHTPGGGIGTVNYALPMIDALEPTFAVKGVDLDVLRKYGFTSGTNDKWIFAASLRNKKTNVLLPVRATIQGIICEWSPGEHTPGELLDCDHTMQEVKYYKLVVNNERIFEWDFYGRKWFNGDTDVFAEYRATLGA</sequence>
<keyword evidence="2" id="KW-1185">Reference proteome</keyword>
<evidence type="ECO:0000313" key="1">
    <source>
        <dbReference type="EMBL" id="ACL55615.1"/>
    </source>
</evidence>
<reference evidence="1 2" key="1">
    <citation type="submission" date="2009-01" db="EMBL/GenBank/DDBJ databases">
        <title>Complete sequence of chromosome of Methylobacterium nodulans ORS 2060.</title>
        <authorList>
            <consortium name="US DOE Joint Genome Institute"/>
            <person name="Lucas S."/>
            <person name="Copeland A."/>
            <person name="Lapidus A."/>
            <person name="Glavina del Rio T."/>
            <person name="Dalin E."/>
            <person name="Tice H."/>
            <person name="Bruce D."/>
            <person name="Goodwin L."/>
            <person name="Pitluck S."/>
            <person name="Sims D."/>
            <person name="Brettin T."/>
            <person name="Detter J.C."/>
            <person name="Han C."/>
            <person name="Larimer F."/>
            <person name="Land M."/>
            <person name="Hauser L."/>
            <person name="Kyrpides N."/>
            <person name="Ivanova N."/>
            <person name="Marx C.J."/>
            <person name="Richardson P."/>
        </authorList>
    </citation>
    <scope>NUCLEOTIDE SEQUENCE [LARGE SCALE GENOMIC DNA]</scope>
    <source>
        <strain evidence="2">LMG 21967 / CNCM I-2342 / ORS 2060</strain>
    </source>
</reference>
<dbReference type="OrthoDB" id="7834326at2"/>
<dbReference type="RefSeq" id="WP_015927325.1">
    <property type="nucleotide sequence ID" value="NC_011894.1"/>
</dbReference>
<organism evidence="1 2">
    <name type="scientific">Methylobacterium nodulans (strain LMG 21967 / CNCM I-2342 / ORS 2060)</name>
    <dbReference type="NCBI Taxonomy" id="460265"/>
    <lineage>
        <taxon>Bacteria</taxon>
        <taxon>Pseudomonadati</taxon>
        <taxon>Pseudomonadota</taxon>
        <taxon>Alphaproteobacteria</taxon>
        <taxon>Hyphomicrobiales</taxon>
        <taxon>Methylobacteriaceae</taxon>
        <taxon>Methylobacterium</taxon>
    </lineage>
</organism>
<dbReference type="STRING" id="460265.Mnod_0578"/>
<dbReference type="EMBL" id="CP001349">
    <property type="protein sequence ID" value="ACL55615.1"/>
    <property type="molecule type" value="Genomic_DNA"/>
</dbReference>
<accession>B8IDP3</accession>
<name>B8IDP3_METNO</name>
<dbReference type="KEGG" id="mno:Mnod_0578"/>
<protein>
    <submittedName>
        <fullName evidence="1">Major tail tube protein</fullName>
    </submittedName>
</protein>
<dbReference type="eggNOG" id="COG3498">
    <property type="taxonomic scope" value="Bacteria"/>
</dbReference>
<gene>
    <name evidence="1" type="ordered locus">Mnod_0578</name>
</gene>
<dbReference type="Pfam" id="PF04985">
    <property type="entry name" value="Phage_tube"/>
    <property type="match status" value="1"/>
</dbReference>
<dbReference type="HOGENOM" id="CLU_1530802_0_0_5"/>
<dbReference type="Proteomes" id="UP000008207">
    <property type="component" value="Chromosome"/>
</dbReference>
<evidence type="ECO:0000313" key="2">
    <source>
        <dbReference type="Proteomes" id="UP000008207"/>
    </source>
</evidence>